<organism evidence="3 4">
    <name type="scientific">Palleronia sediminis</name>
    <dbReference type="NCBI Taxonomy" id="2547833"/>
    <lineage>
        <taxon>Bacteria</taxon>
        <taxon>Pseudomonadati</taxon>
        <taxon>Pseudomonadota</taxon>
        <taxon>Alphaproteobacteria</taxon>
        <taxon>Rhodobacterales</taxon>
        <taxon>Roseobacteraceae</taxon>
        <taxon>Palleronia</taxon>
    </lineage>
</organism>
<dbReference type="EMBL" id="SNAA01000014">
    <property type="protein sequence ID" value="TDL78137.1"/>
    <property type="molecule type" value="Genomic_DNA"/>
</dbReference>
<keyword evidence="4" id="KW-1185">Reference proteome</keyword>
<reference evidence="3 4" key="1">
    <citation type="submission" date="2019-03" db="EMBL/GenBank/DDBJ databases">
        <title>Primorskyibacter sp. SS33 isolated from sediments.</title>
        <authorList>
            <person name="Xunke S."/>
        </authorList>
    </citation>
    <scope>NUCLEOTIDE SEQUENCE [LARGE SCALE GENOMIC DNA]</scope>
    <source>
        <strain evidence="3 4">SS33</strain>
    </source>
</reference>
<gene>
    <name evidence="3" type="ORF">E2L08_12625</name>
</gene>
<dbReference type="SUPFAM" id="SSF50998">
    <property type="entry name" value="Quinoprotein alcohol dehydrogenase-like"/>
    <property type="match status" value="1"/>
</dbReference>
<feature type="domain" description="Pyrrolo-quinoline quinone repeat" evidence="2">
    <location>
        <begin position="376"/>
        <end position="437"/>
    </location>
</feature>
<evidence type="ECO:0000259" key="2">
    <source>
        <dbReference type="Pfam" id="PF13360"/>
    </source>
</evidence>
<dbReference type="InterPro" id="IPR002372">
    <property type="entry name" value="PQQ_rpt_dom"/>
</dbReference>
<dbReference type="OrthoDB" id="5290752at2"/>
<protein>
    <submittedName>
        <fullName evidence="3">Quinoprotein</fullName>
    </submittedName>
</protein>
<dbReference type="InterPro" id="IPR018391">
    <property type="entry name" value="PQQ_b-propeller_rpt"/>
</dbReference>
<name>A0A4R6A625_9RHOB</name>
<accession>A0A4R6A625</accession>
<comment type="caution">
    <text evidence="3">The sequence shown here is derived from an EMBL/GenBank/DDBJ whole genome shotgun (WGS) entry which is preliminary data.</text>
</comment>
<dbReference type="RefSeq" id="WP_133397463.1">
    <property type="nucleotide sequence ID" value="NZ_SNAA01000014.1"/>
</dbReference>
<dbReference type="AlphaFoldDB" id="A0A4R6A625"/>
<dbReference type="InterPro" id="IPR015943">
    <property type="entry name" value="WD40/YVTN_repeat-like_dom_sf"/>
</dbReference>
<dbReference type="PANTHER" id="PTHR34512">
    <property type="entry name" value="CELL SURFACE PROTEIN"/>
    <property type="match status" value="1"/>
</dbReference>
<dbReference type="PANTHER" id="PTHR34512:SF30">
    <property type="entry name" value="OUTER MEMBRANE PROTEIN ASSEMBLY FACTOR BAMB"/>
    <property type="match status" value="1"/>
</dbReference>
<feature type="signal peptide" evidence="1">
    <location>
        <begin position="1"/>
        <end position="19"/>
    </location>
</feature>
<evidence type="ECO:0000313" key="4">
    <source>
        <dbReference type="Proteomes" id="UP000295701"/>
    </source>
</evidence>
<keyword evidence="1" id="KW-0732">Signal</keyword>
<dbReference type="Gene3D" id="2.130.10.10">
    <property type="entry name" value="YVTN repeat-like/Quinoprotein amine dehydrogenase"/>
    <property type="match status" value="1"/>
</dbReference>
<dbReference type="Proteomes" id="UP000295701">
    <property type="component" value="Unassembled WGS sequence"/>
</dbReference>
<feature type="chain" id="PRO_5020651582" evidence="1">
    <location>
        <begin position="20"/>
        <end position="438"/>
    </location>
</feature>
<evidence type="ECO:0000313" key="3">
    <source>
        <dbReference type="EMBL" id="TDL78137.1"/>
    </source>
</evidence>
<dbReference type="SMART" id="SM00564">
    <property type="entry name" value="PQQ"/>
    <property type="match status" value="7"/>
</dbReference>
<feature type="domain" description="Pyrrolo-quinoline quinone repeat" evidence="2">
    <location>
        <begin position="121"/>
        <end position="355"/>
    </location>
</feature>
<dbReference type="InterPro" id="IPR011047">
    <property type="entry name" value="Quinoprotein_ADH-like_sf"/>
</dbReference>
<evidence type="ECO:0000256" key="1">
    <source>
        <dbReference type="SAM" id="SignalP"/>
    </source>
</evidence>
<dbReference type="Pfam" id="PF13360">
    <property type="entry name" value="PQQ_2"/>
    <property type="match status" value="2"/>
</dbReference>
<dbReference type="PROSITE" id="PS51257">
    <property type="entry name" value="PROKAR_LIPOPROTEIN"/>
    <property type="match status" value="1"/>
</dbReference>
<sequence>MPRTILLLGTALALLAACAERETILTGERLSLRDSVATAEALDAPAPDRAVPISLPAQVAVRDWTHVAAGPDHDRPHASLSPAPRLAFAVPIGQGDGRRHRITTDPVIADGRIFTADSRARVMAHTLNGQPLWSAEMAPTGEPSDDSSGAGLAVSGNRLFVSTAFGQIVALDAATGRRLWAQDLGAAAAGAPTATADTVFVIGRDATAWALDPANGRVKWTAQGTPSTETVGGGASPAVSGDMVVLPFASRELRGLLRAGGSELWSTTVAGTRLGRVYAAIGDITGDPVIVGDTLYAGSPSGRTDAFSLRSGRQLWSAREGAMGPPAVAGGSVFTVSDQNELVRIDATTGERIWAEPLPYFVRNNLRRRRDIYVHHGPLLAGGRLWVASSDGLLRGFSPVSGALEATVELPGGATTNPVVAQGTLFVVNRDGQLLAFR</sequence>
<proteinExistence type="predicted"/>